<evidence type="ECO:0000313" key="16">
    <source>
        <dbReference type="Proteomes" id="UP000305948"/>
    </source>
</evidence>
<dbReference type="Proteomes" id="UP000305948">
    <property type="component" value="Unassembled WGS sequence"/>
</dbReference>
<dbReference type="GO" id="GO:0005789">
    <property type="term" value="C:endoplasmic reticulum membrane"/>
    <property type="evidence" value="ECO:0007669"/>
    <property type="project" value="UniProtKB-SubCell"/>
</dbReference>
<feature type="transmembrane region" description="Helical" evidence="14">
    <location>
        <begin position="254"/>
        <end position="271"/>
    </location>
</feature>
<sequence length="294" mass="32871">SSPSESPILFGYLTLYNVFSAIGWSLVLYTTTRHLLTAPYLPSSAGISNGPKATSAFARLFSSLPGMKSGAPSVLPTSSIESFVLDKLPFLEPFIMRSHTLYQSAGLLTAVVQSFAVLEVAHVVLGWVRSAVGTTAIQVASRLILVWGIAERYEEARTSPFYATMLLSWSTTEIVRYTYYALSLLSSSTSPISYQVSIPYWLTYLRYTTFYLLYPTGAGSEAFCMYATLPKSNPLNSGPWVQKMLWGRWGFEDWVRGFMFVIWWPGLYMMYTHMMRQRRKVLGWGPGKTIGAAP</sequence>
<proteinExistence type="inferred from homology"/>
<evidence type="ECO:0000256" key="5">
    <source>
        <dbReference type="ARBA" id="ARBA00022516"/>
    </source>
</evidence>
<comment type="similarity">
    <text evidence="3 14">Belongs to the very long-chain fatty acids dehydratase HACD family.</text>
</comment>
<feature type="non-terminal residue" evidence="15">
    <location>
        <position position="1"/>
    </location>
</feature>
<accession>A0A5C3N8X2</accession>
<comment type="catalytic activity">
    <reaction evidence="13 14">
        <text>a very-long-chain (3R)-3-hydroxyacyl-CoA = a very-long-chain (2E)-enoyl-CoA + H2O</text>
        <dbReference type="Rhea" id="RHEA:45812"/>
        <dbReference type="ChEBI" id="CHEBI:15377"/>
        <dbReference type="ChEBI" id="CHEBI:83728"/>
        <dbReference type="ChEBI" id="CHEBI:85440"/>
        <dbReference type="EC" id="4.2.1.134"/>
    </reaction>
</comment>
<organism evidence="15 16">
    <name type="scientific">Heliocybe sulcata</name>
    <dbReference type="NCBI Taxonomy" id="5364"/>
    <lineage>
        <taxon>Eukaryota</taxon>
        <taxon>Fungi</taxon>
        <taxon>Dikarya</taxon>
        <taxon>Basidiomycota</taxon>
        <taxon>Agaricomycotina</taxon>
        <taxon>Agaricomycetes</taxon>
        <taxon>Gloeophyllales</taxon>
        <taxon>Gloeophyllaceae</taxon>
        <taxon>Heliocybe</taxon>
    </lineage>
</organism>
<dbReference type="PANTHER" id="PTHR11035:SF3">
    <property type="entry name" value="VERY-LONG-CHAIN (3R)-3-HYDROXYACYL-COA DEHYDRATASE"/>
    <property type="match status" value="1"/>
</dbReference>
<comment type="pathway">
    <text evidence="2 14">Lipid metabolism; fatty acid biosynthesis.</text>
</comment>
<keyword evidence="11 14" id="KW-0275">Fatty acid biosynthesis</keyword>
<evidence type="ECO:0000256" key="7">
    <source>
        <dbReference type="ARBA" id="ARBA00022832"/>
    </source>
</evidence>
<comment type="subcellular location">
    <subcellularLocation>
        <location evidence="14">Endoplasmic reticulum membrane</location>
        <topology evidence="14">Multi-pass membrane protein</topology>
    </subcellularLocation>
    <subcellularLocation>
        <location evidence="1">Membrane</location>
        <topology evidence="1">Multi-pass membrane protein</topology>
    </subcellularLocation>
</comment>
<dbReference type="Pfam" id="PF04387">
    <property type="entry name" value="PTPLA"/>
    <property type="match status" value="1"/>
</dbReference>
<dbReference type="InterPro" id="IPR007482">
    <property type="entry name" value="Tyr_Pase-like_PTPLA"/>
</dbReference>
<evidence type="ECO:0000256" key="4">
    <source>
        <dbReference type="ARBA" id="ARBA00013122"/>
    </source>
</evidence>
<keyword evidence="8 14" id="KW-1133">Transmembrane helix</keyword>
<dbReference type="GO" id="GO:0042761">
    <property type="term" value="P:very long-chain fatty acid biosynthetic process"/>
    <property type="evidence" value="ECO:0007669"/>
    <property type="project" value="TreeGrafter"/>
</dbReference>
<keyword evidence="14" id="KW-0256">Endoplasmic reticulum</keyword>
<reference evidence="15 16" key="1">
    <citation type="journal article" date="2019" name="Nat. Ecol. Evol.">
        <title>Megaphylogeny resolves global patterns of mushroom evolution.</title>
        <authorList>
            <person name="Varga T."/>
            <person name="Krizsan K."/>
            <person name="Foldi C."/>
            <person name="Dima B."/>
            <person name="Sanchez-Garcia M."/>
            <person name="Sanchez-Ramirez S."/>
            <person name="Szollosi G.J."/>
            <person name="Szarkandi J.G."/>
            <person name="Papp V."/>
            <person name="Albert L."/>
            <person name="Andreopoulos W."/>
            <person name="Angelini C."/>
            <person name="Antonin V."/>
            <person name="Barry K.W."/>
            <person name="Bougher N.L."/>
            <person name="Buchanan P."/>
            <person name="Buyck B."/>
            <person name="Bense V."/>
            <person name="Catcheside P."/>
            <person name="Chovatia M."/>
            <person name="Cooper J."/>
            <person name="Damon W."/>
            <person name="Desjardin D."/>
            <person name="Finy P."/>
            <person name="Geml J."/>
            <person name="Haridas S."/>
            <person name="Hughes K."/>
            <person name="Justo A."/>
            <person name="Karasinski D."/>
            <person name="Kautmanova I."/>
            <person name="Kiss B."/>
            <person name="Kocsube S."/>
            <person name="Kotiranta H."/>
            <person name="LaButti K.M."/>
            <person name="Lechner B.E."/>
            <person name="Liimatainen K."/>
            <person name="Lipzen A."/>
            <person name="Lukacs Z."/>
            <person name="Mihaltcheva S."/>
            <person name="Morgado L.N."/>
            <person name="Niskanen T."/>
            <person name="Noordeloos M.E."/>
            <person name="Ohm R.A."/>
            <person name="Ortiz-Santana B."/>
            <person name="Ovrebo C."/>
            <person name="Racz N."/>
            <person name="Riley R."/>
            <person name="Savchenko A."/>
            <person name="Shiryaev A."/>
            <person name="Soop K."/>
            <person name="Spirin V."/>
            <person name="Szebenyi C."/>
            <person name="Tomsovsky M."/>
            <person name="Tulloss R.E."/>
            <person name="Uehling J."/>
            <person name="Grigoriev I.V."/>
            <person name="Vagvolgyi C."/>
            <person name="Papp T."/>
            <person name="Martin F.M."/>
            <person name="Miettinen O."/>
            <person name="Hibbett D.S."/>
            <person name="Nagy L.G."/>
        </authorList>
    </citation>
    <scope>NUCLEOTIDE SEQUENCE [LARGE SCALE GENOMIC DNA]</scope>
    <source>
        <strain evidence="15 16">OMC1185</strain>
    </source>
</reference>
<keyword evidence="5 14" id="KW-0444">Lipid biosynthesis</keyword>
<evidence type="ECO:0000313" key="15">
    <source>
        <dbReference type="EMBL" id="TFK53682.1"/>
    </source>
</evidence>
<evidence type="ECO:0000256" key="3">
    <source>
        <dbReference type="ARBA" id="ARBA00007811"/>
    </source>
</evidence>
<evidence type="ECO:0000256" key="12">
    <source>
        <dbReference type="ARBA" id="ARBA00023239"/>
    </source>
</evidence>
<evidence type="ECO:0000256" key="6">
    <source>
        <dbReference type="ARBA" id="ARBA00022692"/>
    </source>
</evidence>
<evidence type="ECO:0000256" key="2">
    <source>
        <dbReference type="ARBA" id="ARBA00005194"/>
    </source>
</evidence>
<evidence type="ECO:0000256" key="1">
    <source>
        <dbReference type="ARBA" id="ARBA00004141"/>
    </source>
</evidence>
<dbReference type="AlphaFoldDB" id="A0A5C3N8X2"/>
<evidence type="ECO:0000256" key="11">
    <source>
        <dbReference type="ARBA" id="ARBA00023160"/>
    </source>
</evidence>
<protein>
    <recommendedName>
        <fullName evidence="4 14">Very-long-chain (3R)-3-hydroxyacyl-CoA dehydratase</fullName>
        <ecNumber evidence="4 14">4.2.1.134</ecNumber>
    </recommendedName>
</protein>
<feature type="non-terminal residue" evidence="15">
    <location>
        <position position="294"/>
    </location>
</feature>
<keyword evidence="10 14" id="KW-0472">Membrane</keyword>
<dbReference type="GO" id="GO:0102158">
    <property type="term" value="F:very-long-chain (3R)-3-hydroxyacyl-CoA dehydratase activity"/>
    <property type="evidence" value="ECO:0007669"/>
    <property type="project" value="UniProtKB-EC"/>
</dbReference>
<name>A0A5C3N8X2_9AGAM</name>
<dbReference type="STRING" id="5364.A0A5C3N8X2"/>
<dbReference type="GO" id="GO:0030148">
    <property type="term" value="P:sphingolipid biosynthetic process"/>
    <property type="evidence" value="ECO:0007669"/>
    <property type="project" value="TreeGrafter"/>
</dbReference>
<comment type="caution">
    <text evidence="14">Lacks conserved residue(s) required for the propagation of feature annotation.</text>
</comment>
<evidence type="ECO:0000256" key="9">
    <source>
        <dbReference type="ARBA" id="ARBA00023098"/>
    </source>
</evidence>
<comment type="function">
    <text evidence="14">Catalyzes the third of the four reactions of the long-chain fatty acids elongation cycle. This endoplasmic reticulum-bound enzymatic process, allows the addition of two carbons to the chain of long- and very long-chain fatty acids/VLCFAs per cycle. This enzyme catalyzes the dehydration of the 3-hydroxyacyl-CoA intermediate into trans-2,3-enoyl-CoA, within each cycle of fatty acid elongation. Thereby, it participates to the production of VLCFAs of different chain lengths that are involved in multiple biological processes as precursors of membrane lipids and lipid mediators.</text>
</comment>
<keyword evidence="7 14" id="KW-0276">Fatty acid metabolism</keyword>
<keyword evidence="16" id="KW-1185">Reference proteome</keyword>
<gene>
    <name evidence="15" type="ORF">OE88DRAFT_1597792</name>
</gene>
<dbReference type="PANTHER" id="PTHR11035">
    <property type="entry name" value="VERY-LONG-CHAIN (3R)-3-HYDROXYACYL-COA DEHYDRATASE"/>
    <property type="match status" value="1"/>
</dbReference>
<keyword evidence="9 14" id="KW-0443">Lipid metabolism</keyword>
<evidence type="ECO:0000256" key="14">
    <source>
        <dbReference type="RuleBase" id="RU363109"/>
    </source>
</evidence>
<dbReference type="GO" id="GO:0030497">
    <property type="term" value="P:fatty acid elongation"/>
    <property type="evidence" value="ECO:0007669"/>
    <property type="project" value="TreeGrafter"/>
</dbReference>
<dbReference type="EC" id="4.2.1.134" evidence="4 14"/>
<evidence type="ECO:0000256" key="8">
    <source>
        <dbReference type="ARBA" id="ARBA00022989"/>
    </source>
</evidence>
<evidence type="ECO:0000256" key="10">
    <source>
        <dbReference type="ARBA" id="ARBA00023136"/>
    </source>
</evidence>
<feature type="transmembrane region" description="Helical" evidence="14">
    <location>
        <begin position="6"/>
        <end position="29"/>
    </location>
</feature>
<keyword evidence="12 14" id="KW-0456">Lyase</keyword>
<dbReference type="OrthoDB" id="46988at2759"/>
<keyword evidence="6 14" id="KW-0812">Transmembrane</keyword>
<evidence type="ECO:0000256" key="13">
    <source>
        <dbReference type="ARBA" id="ARBA00036671"/>
    </source>
</evidence>
<dbReference type="UniPathway" id="UPA00094"/>
<dbReference type="EMBL" id="ML213507">
    <property type="protein sequence ID" value="TFK53682.1"/>
    <property type="molecule type" value="Genomic_DNA"/>
</dbReference>